<gene>
    <name evidence="1" type="ORF">DCW74_17785</name>
</gene>
<accession>A0A350P8F3</accession>
<reference evidence="1 2" key="1">
    <citation type="journal article" date="2018" name="Nat. Biotechnol.">
        <title>A standardized bacterial taxonomy based on genome phylogeny substantially revises the tree of life.</title>
        <authorList>
            <person name="Parks D.H."/>
            <person name="Chuvochina M."/>
            <person name="Waite D.W."/>
            <person name="Rinke C."/>
            <person name="Skarshewski A."/>
            <person name="Chaumeil P.A."/>
            <person name="Hugenholtz P."/>
        </authorList>
    </citation>
    <scope>NUCLEOTIDE SEQUENCE [LARGE SCALE GENOMIC DNA]</scope>
    <source>
        <strain evidence="1">UBA11978</strain>
    </source>
</reference>
<sequence length="80" mass="8571">MFDAGNMGIGEAEPVQIGCGNLFALAVEGRAERCEPGQIAEQASKVAQAGEGWHFKAQFLHLHIGERGVKVLTVIIVRIV</sequence>
<name>A0A350P8F3_9ALTE</name>
<organism evidence="1 2">
    <name type="scientific">Alteromonas australica</name>
    <dbReference type="NCBI Taxonomy" id="589873"/>
    <lineage>
        <taxon>Bacteria</taxon>
        <taxon>Pseudomonadati</taxon>
        <taxon>Pseudomonadota</taxon>
        <taxon>Gammaproteobacteria</taxon>
        <taxon>Alteromonadales</taxon>
        <taxon>Alteromonadaceae</taxon>
        <taxon>Alteromonas/Salinimonas group</taxon>
        <taxon>Alteromonas</taxon>
    </lineage>
</organism>
<evidence type="ECO:0000313" key="2">
    <source>
        <dbReference type="Proteomes" id="UP000263517"/>
    </source>
</evidence>
<proteinExistence type="predicted"/>
<dbReference type="Proteomes" id="UP000263517">
    <property type="component" value="Unassembled WGS sequence"/>
</dbReference>
<evidence type="ECO:0000313" key="1">
    <source>
        <dbReference type="EMBL" id="HAW77570.1"/>
    </source>
</evidence>
<comment type="caution">
    <text evidence="1">The sequence shown here is derived from an EMBL/GenBank/DDBJ whole genome shotgun (WGS) entry which is preliminary data.</text>
</comment>
<dbReference type="EMBL" id="DNAN01000618">
    <property type="protein sequence ID" value="HAW77570.1"/>
    <property type="molecule type" value="Genomic_DNA"/>
</dbReference>
<protein>
    <submittedName>
        <fullName evidence="1">Uncharacterized protein</fullName>
    </submittedName>
</protein>
<dbReference type="AlphaFoldDB" id="A0A350P8F3"/>